<dbReference type="Gene3D" id="1.10.530.10">
    <property type="match status" value="1"/>
</dbReference>
<dbReference type="InterPro" id="IPR036779">
    <property type="entry name" value="LysM_dom_sf"/>
</dbReference>
<dbReference type="SUPFAM" id="SSF54106">
    <property type="entry name" value="LysM domain"/>
    <property type="match status" value="1"/>
</dbReference>
<dbReference type="Pfam" id="PF01476">
    <property type="entry name" value="LysM"/>
    <property type="match status" value="1"/>
</dbReference>
<feature type="domain" description="LysM" evidence="4">
    <location>
        <begin position="281"/>
        <end position="330"/>
    </location>
</feature>
<dbReference type="SUPFAM" id="SSF53955">
    <property type="entry name" value="Lysozyme-like"/>
    <property type="match status" value="1"/>
</dbReference>
<gene>
    <name evidence="5" type="ORF">CAG99_16965</name>
</gene>
<dbReference type="PANTHER" id="PTHR34700:SF4">
    <property type="entry name" value="PHAGE-LIKE ELEMENT PBSX PROTEIN XKDP"/>
    <property type="match status" value="1"/>
</dbReference>
<dbReference type="AlphaFoldDB" id="A0A1W7CZS6"/>
<dbReference type="Gene3D" id="3.10.350.10">
    <property type="entry name" value="LysM domain"/>
    <property type="match status" value="1"/>
</dbReference>
<dbReference type="Pfam" id="PF06737">
    <property type="entry name" value="Transglycosylas"/>
    <property type="match status" value="1"/>
</dbReference>
<reference evidence="5 6" key="1">
    <citation type="submission" date="2017-05" db="EMBL/GenBank/DDBJ databases">
        <title>Complete genome sequence of Streptomyces sp. SCSIO 03032 revealed the diverse biosynthetic pathways for its bioactive secondary metabolites.</title>
        <authorList>
            <person name="Ma L."/>
            <person name="Zhu Y."/>
            <person name="Zhang W."/>
            <person name="Zhang G."/>
            <person name="Tian X."/>
            <person name="Zhang S."/>
            <person name="Zhang C."/>
        </authorList>
    </citation>
    <scope>NUCLEOTIDE SEQUENCE [LARGE SCALE GENOMIC DNA]</scope>
    <source>
        <strain evidence="5 6">SCSIO 03032</strain>
    </source>
</reference>
<dbReference type="CDD" id="cd13925">
    <property type="entry name" value="RPF"/>
    <property type="match status" value="1"/>
</dbReference>
<feature type="region of interest" description="Disordered" evidence="3">
    <location>
        <begin position="129"/>
        <end position="287"/>
    </location>
</feature>
<proteinExistence type="inferred from homology"/>
<evidence type="ECO:0000313" key="6">
    <source>
        <dbReference type="Proteomes" id="UP000194218"/>
    </source>
</evidence>
<keyword evidence="6" id="KW-1185">Reference proteome</keyword>
<dbReference type="Proteomes" id="UP000194218">
    <property type="component" value="Chromosome"/>
</dbReference>
<evidence type="ECO:0000256" key="3">
    <source>
        <dbReference type="SAM" id="MobiDB-lite"/>
    </source>
</evidence>
<dbReference type="SMART" id="SM00257">
    <property type="entry name" value="LysM"/>
    <property type="match status" value="1"/>
</dbReference>
<feature type="compositionally biased region" description="Basic and acidic residues" evidence="3">
    <location>
        <begin position="259"/>
        <end position="287"/>
    </location>
</feature>
<feature type="compositionally biased region" description="Acidic residues" evidence="3">
    <location>
        <begin position="129"/>
        <end position="150"/>
    </location>
</feature>
<dbReference type="PANTHER" id="PTHR34700">
    <property type="entry name" value="POTASSIUM BINDING PROTEIN KBP"/>
    <property type="match status" value="1"/>
</dbReference>
<dbReference type="PROSITE" id="PS51782">
    <property type="entry name" value="LYSM"/>
    <property type="match status" value="1"/>
</dbReference>
<accession>A0A1W7CZS6</accession>
<evidence type="ECO:0000256" key="1">
    <source>
        <dbReference type="ARBA" id="ARBA00010830"/>
    </source>
</evidence>
<comment type="similarity">
    <text evidence="1">Belongs to the transglycosylase family. Rpf subfamily.</text>
</comment>
<dbReference type="KEGG" id="smao:CAG99_16965"/>
<dbReference type="InterPro" id="IPR018392">
    <property type="entry name" value="LysM"/>
</dbReference>
<evidence type="ECO:0000259" key="4">
    <source>
        <dbReference type="PROSITE" id="PS51782"/>
    </source>
</evidence>
<feature type="compositionally biased region" description="Low complexity" evidence="3">
    <location>
        <begin position="158"/>
        <end position="190"/>
    </location>
</feature>
<dbReference type="InterPro" id="IPR010618">
    <property type="entry name" value="RPF"/>
</dbReference>
<feature type="compositionally biased region" description="Gly residues" evidence="3">
    <location>
        <begin position="204"/>
        <end position="228"/>
    </location>
</feature>
<dbReference type="GO" id="GO:0016787">
    <property type="term" value="F:hydrolase activity"/>
    <property type="evidence" value="ECO:0007669"/>
    <property type="project" value="UniProtKB-KW"/>
</dbReference>
<dbReference type="CDD" id="cd00118">
    <property type="entry name" value="LysM"/>
    <property type="match status" value="1"/>
</dbReference>
<evidence type="ECO:0000256" key="2">
    <source>
        <dbReference type="ARBA" id="ARBA00022801"/>
    </source>
</evidence>
<evidence type="ECO:0000313" key="5">
    <source>
        <dbReference type="EMBL" id="ARQ70308.1"/>
    </source>
</evidence>
<sequence>MRSGTGRHRRPRQAPAFIVAAGVTGAGMALPLLSAGSAQAVADETWDRAAECESGGLWSANTGNGYFGGLQLTLGMWQAYGGIEFASRPDLASRAQQIAVAERILADQGKAAFPSCGVMSGLWQEFREEAEEVDRAEEAEEAQVEEEFGGAEDSAATEPPAAGTDEGAAADDGTTGAAPPAPEEPAAGSAGSSGAGGEAEREPAGGGADAGREPGGGAAPGAPGGGAGGDRERPEAHAEGGRDERAGEQGGDTSRGGRHRGDPDPAEADRAGEAGGGRHADRHEVRRGDTLSAIAVEYGVTGGWQALHAANETVIGDDPDYILPGQLLDLGVTVR</sequence>
<feature type="compositionally biased region" description="Basic and acidic residues" evidence="3">
    <location>
        <begin position="229"/>
        <end position="247"/>
    </location>
</feature>
<organism evidence="5 6">
    <name type="scientific">Streptomyces marincola</name>
    <dbReference type="NCBI Taxonomy" id="2878388"/>
    <lineage>
        <taxon>Bacteria</taxon>
        <taxon>Bacillati</taxon>
        <taxon>Actinomycetota</taxon>
        <taxon>Actinomycetes</taxon>
        <taxon>Kitasatosporales</taxon>
        <taxon>Streptomycetaceae</taxon>
        <taxon>Streptomyces</taxon>
    </lineage>
</organism>
<dbReference type="OrthoDB" id="1404170at2"/>
<name>A0A1W7CZS6_9ACTN</name>
<dbReference type="EMBL" id="CP021121">
    <property type="protein sequence ID" value="ARQ70308.1"/>
    <property type="molecule type" value="Genomic_DNA"/>
</dbReference>
<keyword evidence="2" id="KW-0378">Hydrolase</keyword>
<protein>
    <recommendedName>
        <fullName evidence="4">LysM domain-containing protein</fullName>
    </recommendedName>
</protein>
<dbReference type="InterPro" id="IPR052196">
    <property type="entry name" value="Bact_Kbp"/>
</dbReference>
<dbReference type="InterPro" id="IPR023346">
    <property type="entry name" value="Lysozyme-like_dom_sf"/>
</dbReference>